<accession>A0A6V8LP11</accession>
<evidence type="ECO:0000313" key="2">
    <source>
        <dbReference type="EMBL" id="GFJ96608.1"/>
    </source>
</evidence>
<reference evidence="2 3" key="2">
    <citation type="submission" date="2020-03" db="EMBL/GenBank/DDBJ databases">
        <authorList>
            <person name="Ichikawa N."/>
            <person name="Kimura A."/>
            <person name="Kitahashi Y."/>
            <person name="Uohara A."/>
        </authorList>
    </citation>
    <scope>NUCLEOTIDE SEQUENCE [LARGE SCALE GENOMIC DNA]</scope>
    <source>
        <strain evidence="2 3">NBRC 108638</strain>
    </source>
</reference>
<name>A0A6V8LP11_9ACTN</name>
<feature type="domain" description="N-acetyltransferase" evidence="1">
    <location>
        <begin position="12"/>
        <end position="168"/>
    </location>
</feature>
<comment type="caution">
    <text evidence="2">The sequence shown here is derived from an EMBL/GenBank/DDBJ whole genome shotgun (WGS) entry which is preliminary data.</text>
</comment>
<dbReference type="InterPro" id="IPR000182">
    <property type="entry name" value="GNAT_dom"/>
</dbReference>
<proteinExistence type="predicted"/>
<organism evidence="2 3">
    <name type="scientific">Phytohabitans rumicis</name>
    <dbReference type="NCBI Taxonomy" id="1076125"/>
    <lineage>
        <taxon>Bacteria</taxon>
        <taxon>Bacillati</taxon>
        <taxon>Actinomycetota</taxon>
        <taxon>Actinomycetes</taxon>
        <taxon>Micromonosporales</taxon>
        <taxon>Micromonosporaceae</taxon>
    </lineage>
</organism>
<protein>
    <recommendedName>
        <fullName evidence="1">N-acetyltransferase domain-containing protein</fullName>
    </recommendedName>
</protein>
<keyword evidence="3" id="KW-1185">Reference proteome</keyword>
<dbReference type="EMBL" id="BLPG01000002">
    <property type="protein sequence ID" value="GFJ96608.1"/>
    <property type="molecule type" value="Genomic_DNA"/>
</dbReference>
<dbReference type="CDD" id="cd04301">
    <property type="entry name" value="NAT_SF"/>
    <property type="match status" value="1"/>
</dbReference>
<dbReference type="InterPro" id="IPR016181">
    <property type="entry name" value="Acyl_CoA_acyltransferase"/>
</dbReference>
<reference evidence="2 3" key="1">
    <citation type="submission" date="2020-03" db="EMBL/GenBank/DDBJ databases">
        <title>Whole genome shotgun sequence of Phytohabitans rumicis NBRC 108638.</title>
        <authorList>
            <person name="Komaki H."/>
            <person name="Tamura T."/>
        </authorList>
    </citation>
    <scope>NUCLEOTIDE SEQUENCE [LARGE SCALE GENOMIC DNA]</scope>
    <source>
        <strain evidence="2 3">NBRC 108638</strain>
    </source>
</reference>
<evidence type="ECO:0000259" key="1">
    <source>
        <dbReference type="PROSITE" id="PS51186"/>
    </source>
</evidence>
<sequence length="184" mass="21666">MRYEWPKELSIKDIREMLSLMNGVAVRERNLGFNEPLSDEEGLALMRAFDDELRRGAVRLLVARTESERIVGMVTLARAPQPGRRHVVDLRRCVIHPDYRGRFLTAGFEEVLRAAAEMGCDILTLEVRDDGPMRLWCRMGFEEYGRLHDYARKDGRSVTGYFLYARRPDLEEHFRRTGRWSYRR</sequence>
<dbReference type="AlphaFoldDB" id="A0A6V8LP11"/>
<dbReference type="RefSeq" id="WP_173086394.1">
    <property type="nucleotide sequence ID" value="NZ_BAABJB010000008.1"/>
</dbReference>
<dbReference type="PROSITE" id="PS51186">
    <property type="entry name" value="GNAT"/>
    <property type="match status" value="1"/>
</dbReference>
<dbReference type="SUPFAM" id="SSF55729">
    <property type="entry name" value="Acyl-CoA N-acyltransferases (Nat)"/>
    <property type="match status" value="1"/>
</dbReference>
<dbReference type="Proteomes" id="UP000482960">
    <property type="component" value="Unassembled WGS sequence"/>
</dbReference>
<dbReference type="GO" id="GO:0016747">
    <property type="term" value="F:acyltransferase activity, transferring groups other than amino-acyl groups"/>
    <property type="evidence" value="ECO:0007669"/>
    <property type="project" value="InterPro"/>
</dbReference>
<evidence type="ECO:0000313" key="3">
    <source>
        <dbReference type="Proteomes" id="UP000482960"/>
    </source>
</evidence>
<dbReference type="Gene3D" id="3.40.630.30">
    <property type="match status" value="1"/>
</dbReference>
<dbReference type="Pfam" id="PF00583">
    <property type="entry name" value="Acetyltransf_1"/>
    <property type="match status" value="1"/>
</dbReference>
<gene>
    <name evidence="2" type="ORF">Prum_102500</name>
</gene>